<accession>A0A1G5BZV2</accession>
<evidence type="ECO:0000313" key="3">
    <source>
        <dbReference type="Proteomes" id="UP000183047"/>
    </source>
</evidence>
<gene>
    <name evidence="2" type="ORF">SAMN02910451_00899</name>
</gene>
<reference evidence="3" key="1">
    <citation type="submission" date="2016-10" db="EMBL/GenBank/DDBJ databases">
        <authorList>
            <person name="Varghese N."/>
            <person name="Submissions S."/>
        </authorList>
    </citation>
    <scope>NUCLEOTIDE SEQUENCE [LARGE SCALE GENOMIC DNA]</scope>
    <source>
        <strain evidence="3">XBD2006</strain>
    </source>
</reference>
<dbReference type="InterPro" id="IPR043128">
    <property type="entry name" value="Rev_trsase/Diguanyl_cyclase"/>
</dbReference>
<dbReference type="InterPro" id="IPR029787">
    <property type="entry name" value="Nucleotide_cyclase"/>
</dbReference>
<dbReference type="PANTHER" id="PTHR45138:SF6">
    <property type="entry name" value="DIGUANYLATE CYCLASE DGCN"/>
    <property type="match status" value="1"/>
</dbReference>
<dbReference type="GO" id="GO:0052621">
    <property type="term" value="F:diguanylate cyclase activity"/>
    <property type="evidence" value="ECO:0007669"/>
    <property type="project" value="TreeGrafter"/>
</dbReference>
<dbReference type="NCBIfam" id="TIGR00254">
    <property type="entry name" value="GGDEF"/>
    <property type="match status" value="1"/>
</dbReference>
<dbReference type="CDD" id="cd01949">
    <property type="entry name" value="GGDEF"/>
    <property type="match status" value="1"/>
</dbReference>
<dbReference type="RefSeq" id="WP_074461633.1">
    <property type="nucleotide sequence ID" value="NZ_FMUR01000005.1"/>
</dbReference>
<proteinExistence type="predicted"/>
<dbReference type="GO" id="GO:0005886">
    <property type="term" value="C:plasma membrane"/>
    <property type="evidence" value="ECO:0007669"/>
    <property type="project" value="TreeGrafter"/>
</dbReference>
<organism evidence="2 3">
    <name type="scientific">Butyrivibrio hungatei</name>
    <dbReference type="NCBI Taxonomy" id="185008"/>
    <lineage>
        <taxon>Bacteria</taxon>
        <taxon>Bacillati</taxon>
        <taxon>Bacillota</taxon>
        <taxon>Clostridia</taxon>
        <taxon>Lachnospirales</taxon>
        <taxon>Lachnospiraceae</taxon>
        <taxon>Butyrivibrio</taxon>
    </lineage>
</organism>
<dbReference type="Gene3D" id="3.30.70.270">
    <property type="match status" value="1"/>
</dbReference>
<dbReference type="AlphaFoldDB" id="A0A1G5BZV2"/>
<dbReference type="PANTHER" id="PTHR45138">
    <property type="entry name" value="REGULATORY COMPONENTS OF SENSORY TRANSDUCTION SYSTEM"/>
    <property type="match status" value="1"/>
</dbReference>
<dbReference type="Gene3D" id="3.30.450.40">
    <property type="match status" value="1"/>
</dbReference>
<dbReference type="GO" id="GO:1902201">
    <property type="term" value="P:negative regulation of bacterial-type flagellum-dependent cell motility"/>
    <property type="evidence" value="ECO:0007669"/>
    <property type="project" value="TreeGrafter"/>
</dbReference>
<dbReference type="SMART" id="SM00267">
    <property type="entry name" value="GGDEF"/>
    <property type="match status" value="1"/>
</dbReference>
<dbReference type="PROSITE" id="PS50887">
    <property type="entry name" value="GGDEF"/>
    <property type="match status" value="1"/>
</dbReference>
<evidence type="ECO:0000313" key="2">
    <source>
        <dbReference type="EMBL" id="SCX95606.1"/>
    </source>
</evidence>
<dbReference type="EMBL" id="FMUR01000005">
    <property type="protein sequence ID" value="SCX95606.1"/>
    <property type="molecule type" value="Genomic_DNA"/>
</dbReference>
<dbReference type="InterPro" id="IPR050469">
    <property type="entry name" value="Diguanylate_Cyclase"/>
</dbReference>
<feature type="domain" description="GGDEF" evidence="1">
    <location>
        <begin position="223"/>
        <end position="346"/>
    </location>
</feature>
<dbReference type="SUPFAM" id="SSF55073">
    <property type="entry name" value="Nucleotide cyclase"/>
    <property type="match status" value="1"/>
</dbReference>
<dbReference type="Pfam" id="PF00990">
    <property type="entry name" value="GGDEF"/>
    <property type="match status" value="1"/>
</dbReference>
<name>A0A1G5BZV2_9FIRM</name>
<protein>
    <submittedName>
        <fullName evidence="2">Diguanylate cyclase (GGDEF) domain-containing protein</fullName>
    </submittedName>
</protein>
<sequence>MSLNKLFEHFDEIELSADLSAFIIKTCLHMRMGEDFRSSMDNVAKDLREYTDSYASCIMTISRDLYKFNVVGESVRNNEIVLQNVFDNIPYEVVETWEELTLENDSIIITNSADMDNYEKRSPAWVKTLKENGVETLCLIPFIHQNTIIGYMYVTNFNTAKIAEFKKIIELLSAFVTSEVAHHLLIERLRNLSLIDSRTGVYNRTAMNNMVDELSAQLKLTPAPFSVAFCYLNTLKTVNEKQGHDVGNNLLKEAGKMLKEVFHNDYIYRSSGDEFAVISTTSSEEEFEEKIENLKDLASDPDWLYFTVGYYTDNTDGALHSAMKYANKYEQEFNEEFYYNYPDMIK</sequence>
<evidence type="ECO:0000259" key="1">
    <source>
        <dbReference type="PROSITE" id="PS50887"/>
    </source>
</evidence>
<dbReference type="OrthoDB" id="9801014at2"/>
<dbReference type="InterPro" id="IPR029016">
    <property type="entry name" value="GAF-like_dom_sf"/>
</dbReference>
<dbReference type="InterPro" id="IPR000160">
    <property type="entry name" value="GGDEF_dom"/>
</dbReference>
<dbReference type="GO" id="GO:0043709">
    <property type="term" value="P:cell adhesion involved in single-species biofilm formation"/>
    <property type="evidence" value="ECO:0007669"/>
    <property type="project" value="TreeGrafter"/>
</dbReference>
<dbReference type="Proteomes" id="UP000183047">
    <property type="component" value="Unassembled WGS sequence"/>
</dbReference>
<keyword evidence="3" id="KW-1185">Reference proteome</keyword>